<comment type="caution">
    <text evidence="4">The sequence shown here is derived from an EMBL/GenBank/DDBJ whole genome shotgun (WGS) entry which is preliminary data.</text>
</comment>
<dbReference type="RefSeq" id="WP_191441950.1">
    <property type="nucleotide sequence ID" value="NZ_JAKNHQ010000013.1"/>
</dbReference>
<dbReference type="InterPro" id="IPR036390">
    <property type="entry name" value="WH_DNA-bd_sf"/>
</dbReference>
<evidence type="ECO:0000313" key="4">
    <source>
        <dbReference type="EMBL" id="MCG4611277.1"/>
    </source>
</evidence>
<keyword evidence="3" id="KW-0119">Carbohydrate metabolism</keyword>
<dbReference type="EMBL" id="JAKNHQ010000013">
    <property type="protein sequence ID" value="MCG4611277.1"/>
    <property type="molecule type" value="Genomic_DNA"/>
</dbReference>
<name>A0ABS9MKD4_9FIRM</name>
<dbReference type="Gene3D" id="3.30.420.40">
    <property type="match status" value="2"/>
</dbReference>
<keyword evidence="5" id="KW-1185">Reference proteome</keyword>
<dbReference type="PANTHER" id="PTHR18964:SF149">
    <property type="entry name" value="BIFUNCTIONAL UDP-N-ACETYLGLUCOSAMINE 2-EPIMERASE_N-ACETYLMANNOSAMINE KINASE"/>
    <property type="match status" value="1"/>
</dbReference>
<dbReference type="InterPro" id="IPR043129">
    <property type="entry name" value="ATPase_NBD"/>
</dbReference>
<comment type="function">
    <text evidence="1">Transcriptional repressor of xylose-utilizing enzymes.</text>
</comment>
<dbReference type="Proteomes" id="UP001298681">
    <property type="component" value="Unassembled WGS sequence"/>
</dbReference>
<proteinExistence type="inferred from homology"/>
<protein>
    <submittedName>
        <fullName evidence="4">ROK family transcriptional regulator</fullName>
    </submittedName>
</protein>
<comment type="similarity">
    <text evidence="2">Belongs to the ROK (NagC/XylR) family.</text>
</comment>
<evidence type="ECO:0000256" key="3">
    <source>
        <dbReference type="ARBA" id="ARBA00022629"/>
    </source>
</evidence>
<sequence>MNQSNKPASINQERSQLINRALILNLLRQEGICSRATLSRLSGLKQATITNIAAELIQCGLVVETGLIPGEKGRRSIGVTLNDARYKVIGISMTRDQFYVDLVGISGKVYETRSFEISQTEDPQSVLSRIRTAILQLQQDYADSELLAACLAMPGPYLEDLDRLLFVTELSGWQNFPIRAVLSEGVGMPIYVLNDAKASAFAQLWSRWQEPAVQNMAYILAGQGVGCGMISDGKLVSGQHGIAGEFGHSSIKFDGPLCECGNHGCLEKYCSLSALRSEIRDLLRAHQPSCLDAGNLHDEAIALAVRAGDPVAVQAYEHVCERLGVGVISLINQMNPGLIVLGDALVDICPERLLEVVRRCVEAGVNERIYSDLAIEINQLEESPALLGAGAYAAQQVLANPGMLIYEADFRSGRASSEAT</sequence>
<reference evidence="4 5" key="1">
    <citation type="submission" date="2022-01" db="EMBL/GenBank/DDBJ databases">
        <title>Collection of gut derived symbiotic bacterial strains cultured from healthy donors.</title>
        <authorList>
            <person name="Lin H."/>
            <person name="Kohout C."/>
            <person name="Waligurski E."/>
            <person name="Pamer E.G."/>
        </authorList>
    </citation>
    <scope>NUCLEOTIDE SEQUENCE [LARGE SCALE GENOMIC DNA]</scope>
    <source>
        <strain evidence="4 5">DFI.7.58</strain>
    </source>
</reference>
<organism evidence="4 5">
    <name type="scientific">Anaeromassilibacillus senegalensis</name>
    <dbReference type="NCBI Taxonomy" id="1673717"/>
    <lineage>
        <taxon>Bacteria</taxon>
        <taxon>Bacillati</taxon>
        <taxon>Bacillota</taxon>
        <taxon>Clostridia</taxon>
        <taxon>Eubacteriales</taxon>
        <taxon>Acutalibacteraceae</taxon>
        <taxon>Anaeromassilibacillus</taxon>
    </lineage>
</organism>
<dbReference type="InterPro" id="IPR036388">
    <property type="entry name" value="WH-like_DNA-bd_sf"/>
</dbReference>
<evidence type="ECO:0000256" key="2">
    <source>
        <dbReference type="ARBA" id="ARBA00006479"/>
    </source>
</evidence>
<dbReference type="SUPFAM" id="SSF53067">
    <property type="entry name" value="Actin-like ATPase domain"/>
    <property type="match status" value="1"/>
</dbReference>
<accession>A0ABS9MKD4</accession>
<evidence type="ECO:0000256" key="1">
    <source>
        <dbReference type="ARBA" id="ARBA00002486"/>
    </source>
</evidence>
<dbReference type="Pfam" id="PF00480">
    <property type="entry name" value="ROK"/>
    <property type="match status" value="1"/>
</dbReference>
<keyword evidence="3" id="KW-0859">Xylose metabolism</keyword>
<dbReference type="PANTHER" id="PTHR18964">
    <property type="entry name" value="ROK (REPRESSOR, ORF, KINASE) FAMILY"/>
    <property type="match status" value="1"/>
</dbReference>
<dbReference type="InterPro" id="IPR000600">
    <property type="entry name" value="ROK"/>
</dbReference>
<dbReference type="SUPFAM" id="SSF46785">
    <property type="entry name" value="Winged helix' DNA-binding domain"/>
    <property type="match status" value="1"/>
</dbReference>
<evidence type="ECO:0000313" key="5">
    <source>
        <dbReference type="Proteomes" id="UP001298681"/>
    </source>
</evidence>
<gene>
    <name evidence="4" type="ORF">L0P57_10090</name>
</gene>
<dbReference type="Gene3D" id="1.10.10.10">
    <property type="entry name" value="Winged helix-like DNA-binding domain superfamily/Winged helix DNA-binding domain"/>
    <property type="match status" value="1"/>
</dbReference>